<dbReference type="InterPro" id="IPR002589">
    <property type="entry name" value="Macro_dom"/>
</dbReference>
<accession>A0AAD9JFW2</accession>
<feature type="domain" description="Macro" evidence="7">
    <location>
        <begin position="176"/>
        <end position="367"/>
    </location>
</feature>
<evidence type="ECO:0000256" key="5">
    <source>
        <dbReference type="ARBA" id="ARBA00023242"/>
    </source>
</evidence>
<feature type="region of interest" description="Disordered" evidence="6">
    <location>
        <begin position="469"/>
        <end position="507"/>
    </location>
</feature>
<evidence type="ECO:0000313" key="8">
    <source>
        <dbReference type="EMBL" id="KAK2152418.1"/>
    </source>
</evidence>
<evidence type="ECO:0000256" key="2">
    <source>
        <dbReference type="ARBA" id="ARBA00022676"/>
    </source>
</evidence>
<evidence type="ECO:0000313" key="9">
    <source>
        <dbReference type="Proteomes" id="UP001208570"/>
    </source>
</evidence>
<feature type="region of interest" description="Disordered" evidence="6">
    <location>
        <begin position="782"/>
        <end position="801"/>
    </location>
</feature>
<evidence type="ECO:0000256" key="4">
    <source>
        <dbReference type="ARBA" id="ARBA00023027"/>
    </source>
</evidence>
<dbReference type="InterPro" id="IPR043472">
    <property type="entry name" value="Macro_dom-like"/>
</dbReference>
<keyword evidence="9" id="KW-1185">Reference proteome</keyword>
<evidence type="ECO:0000256" key="3">
    <source>
        <dbReference type="ARBA" id="ARBA00022679"/>
    </source>
</evidence>
<dbReference type="PANTHER" id="PTHR14453:SF67">
    <property type="entry name" value="POLY [ADP-RIBOSE] POLYMERASE"/>
    <property type="match status" value="1"/>
</dbReference>
<dbReference type="Gene3D" id="3.40.220.10">
    <property type="entry name" value="Leucine Aminopeptidase, subunit E, domain 1"/>
    <property type="match status" value="2"/>
</dbReference>
<keyword evidence="4" id="KW-0520">NAD</keyword>
<name>A0AAD9JFW2_9ANNE</name>
<dbReference type="EMBL" id="JAODUP010000329">
    <property type="protein sequence ID" value="KAK2152418.1"/>
    <property type="molecule type" value="Genomic_DNA"/>
</dbReference>
<feature type="region of interest" description="Disordered" evidence="6">
    <location>
        <begin position="521"/>
        <end position="558"/>
    </location>
</feature>
<reference evidence="8" key="1">
    <citation type="journal article" date="2023" name="Mol. Biol. Evol.">
        <title>Third-Generation Sequencing Reveals the Adaptive Role of the Epigenome in Three Deep-Sea Polychaetes.</title>
        <authorList>
            <person name="Perez M."/>
            <person name="Aroh O."/>
            <person name="Sun Y."/>
            <person name="Lan Y."/>
            <person name="Juniper S.K."/>
            <person name="Young C.R."/>
            <person name="Angers B."/>
            <person name="Qian P.Y."/>
        </authorList>
    </citation>
    <scope>NUCLEOTIDE SEQUENCE</scope>
    <source>
        <strain evidence="8">P08H-3</strain>
    </source>
</reference>
<evidence type="ECO:0000259" key="7">
    <source>
        <dbReference type="PROSITE" id="PS51154"/>
    </source>
</evidence>
<keyword evidence="2" id="KW-0328">Glycosyltransferase</keyword>
<dbReference type="SUPFAM" id="SSF52949">
    <property type="entry name" value="Macro domain-like"/>
    <property type="match status" value="2"/>
</dbReference>
<evidence type="ECO:0000256" key="6">
    <source>
        <dbReference type="SAM" id="MobiDB-lite"/>
    </source>
</evidence>
<dbReference type="InterPro" id="IPR052056">
    <property type="entry name" value="Mono-ARTD/PARP"/>
</dbReference>
<dbReference type="Pfam" id="PF01661">
    <property type="entry name" value="Macro"/>
    <property type="match status" value="2"/>
</dbReference>
<keyword evidence="5" id="KW-0539">Nucleus</keyword>
<dbReference type="GO" id="GO:0005634">
    <property type="term" value="C:nucleus"/>
    <property type="evidence" value="ECO:0007669"/>
    <property type="project" value="UniProtKB-SubCell"/>
</dbReference>
<feature type="compositionally biased region" description="Polar residues" evidence="6">
    <location>
        <begin position="12"/>
        <end position="25"/>
    </location>
</feature>
<proteinExistence type="predicted"/>
<dbReference type="GO" id="GO:0010629">
    <property type="term" value="P:negative regulation of gene expression"/>
    <property type="evidence" value="ECO:0007669"/>
    <property type="project" value="TreeGrafter"/>
</dbReference>
<organism evidence="8 9">
    <name type="scientific">Paralvinella palmiformis</name>
    <dbReference type="NCBI Taxonomy" id="53620"/>
    <lineage>
        <taxon>Eukaryota</taxon>
        <taxon>Metazoa</taxon>
        <taxon>Spiralia</taxon>
        <taxon>Lophotrochozoa</taxon>
        <taxon>Annelida</taxon>
        <taxon>Polychaeta</taxon>
        <taxon>Sedentaria</taxon>
        <taxon>Canalipalpata</taxon>
        <taxon>Terebellida</taxon>
        <taxon>Terebelliformia</taxon>
        <taxon>Alvinellidae</taxon>
        <taxon>Paralvinella</taxon>
    </lineage>
</organism>
<keyword evidence="3" id="KW-0808">Transferase</keyword>
<feature type="compositionally biased region" description="Basic residues" evidence="6">
    <location>
        <begin position="966"/>
        <end position="976"/>
    </location>
</feature>
<dbReference type="AlphaFoldDB" id="A0AAD9JFW2"/>
<dbReference type="GO" id="GO:0005737">
    <property type="term" value="C:cytoplasm"/>
    <property type="evidence" value="ECO:0007669"/>
    <property type="project" value="TreeGrafter"/>
</dbReference>
<dbReference type="Proteomes" id="UP001208570">
    <property type="component" value="Unassembled WGS sequence"/>
</dbReference>
<dbReference type="PROSITE" id="PS51154">
    <property type="entry name" value="MACRO"/>
    <property type="match status" value="2"/>
</dbReference>
<dbReference type="GO" id="GO:0003714">
    <property type="term" value="F:transcription corepressor activity"/>
    <property type="evidence" value="ECO:0007669"/>
    <property type="project" value="TreeGrafter"/>
</dbReference>
<sequence>MDSLYDDIDFASDSTRPTEEQQASISKEENPAGTSECGVVVDKRCYSYFCKFMKSKLDKIRKGCSLIIDNRQGVRSDSTEIEIRFAKARAGSTCAEWQQRFIELYAQLTTQLVVERVVLADVDNLNKMLNKMRSYAPSLAIKGDGTVDIVCEREALEGIRYIVNKYVTKKAKLRLTLPVGYDINGAFRLYLYLADIIKLNVEAIFIVTDDSLRHDSEVGKAIARAAGPELEKASREQLSKSKFNRSAVFSTTAGNLPCNVVLHAVGPSWPEGCDNDTKTNVYRRQLTEAIENLLATADKQRYKTVALSAISLGGSCDTQTGVVAKALKDAILKASLLCHRSKLEEIHIVDEEEEAVMLLMSELADGGRFKTTNGKNVNITLLPEKELQNVGMAVTTDMPAEYDYAQVVKRHPDIFEVKPTLPKKEPQTQQIRNTNVGKVRNVYENVSPPVPVKNEQLLEELKCITASLGENDRQQRSPKVSTSDVTTPSHNKYSHRATQNAGTEATRSNYELARPLQFPYETVESSRDRLRKNSKSELGPTAANPIKFDNAPTATPAMADEGDISELRASSDEDAESYLYDEVIVVDGTKAKVIEDRVDDGSWIAVDGRYYRYLCKFRRKEIVAIQKACHLDEKSARDIKPNVLELQFAQIGPAGPCAESQQQFAEKYENLKRELVVEEVALAEVENVNKMLTKIRSHSQTLVTKHDDTVSIVCKREALVGVRNIIGKFTVTRKTKPSPTLPVGYDMNGAFRLYLYAADVTKLNVDAIVDVTDELLRRDSQTSKQIDEAAGPELGKSSRESIDKMNEKRWQVFSTPAGKLPCKVVLHALVPTWPKGANNQKIDSYKTKLRETLEYILTTADRDHSSSVAIPIDDSGTIFAPVPVVVQALREALLNSSSKRQKSKLKEVHVVNRTEAVISQLMAELGNEAIRKTPEGHQVKVHPLTEAETYKAIDGRMKGNANPPKGKFKWFSKPKA</sequence>
<comment type="subcellular location">
    <subcellularLocation>
        <location evidence="1">Nucleus</location>
    </subcellularLocation>
</comment>
<dbReference type="PANTHER" id="PTHR14453">
    <property type="entry name" value="PARP/ZINC FINGER CCCH TYPE DOMAIN CONTAINING PROTEIN"/>
    <property type="match status" value="1"/>
</dbReference>
<protein>
    <recommendedName>
        <fullName evidence="7">Macro domain-containing protein</fullName>
    </recommendedName>
</protein>
<dbReference type="SMART" id="SM00506">
    <property type="entry name" value="A1pp"/>
    <property type="match status" value="2"/>
</dbReference>
<feature type="compositionally biased region" description="Polar residues" evidence="6">
    <location>
        <begin position="477"/>
        <end position="507"/>
    </location>
</feature>
<feature type="region of interest" description="Disordered" evidence="6">
    <location>
        <begin position="1"/>
        <end position="34"/>
    </location>
</feature>
<feature type="domain" description="Macro" evidence="7">
    <location>
        <begin position="740"/>
        <end position="929"/>
    </location>
</feature>
<gene>
    <name evidence="8" type="ORF">LSH36_329g02062</name>
</gene>
<evidence type="ECO:0000256" key="1">
    <source>
        <dbReference type="ARBA" id="ARBA00004123"/>
    </source>
</evidence>
<dbReference type="GO" id="GO:0016757">
    <property type="term" value="F:glycosyltransferase activity"/>
    <property type="evidence" value="ECO:0007669"/>
    <property type="project" value="UniProtKB-KW"/>
</dbReference>
<comment type="caution">
    <text evidence="8">The sequence shown here is derived from an EMBL/GenBank/DDBJ whole genome shotgun (WGS) entry which is preliminary data.</text>
</comment>
<feature type="region of interest" description="Disordered" evidence="6">
    <location>
        <begin position="956"/>
        <end position="976"/>
    </location>
</feature>
<feature type="compositionally biased region" description="Acidic residues" evidence="6">
    <location>
        <begin position="1"/>
        <end position="10"/>
    </location>
</feature>